<sequence length="309" mass="33006">MRNFKWIGLPALAVLFLVIGIVLAVQQSGEEEDPDGMLTHIHGLGYSSDGKQVWVPAHDGIRVFEGGEWSVPNGDKHDYMGFVVVDNGFYSSGHPAPDSDMSNPMGIVKTSGIEDPLQTLGLSGVSDFHLMSIGYTTHTIYVMNEGPNNKMPSAGLYYSDDDAVSWSEGELDGLQGEASAIAAHPTKPGVVAIGTNLGVFVSRDYGQSFESMLPGLQVTALHFSPDGQLYVGGINAANVLIKFDVDARTETMIRTPEIPADDAISYIAQNPADGNEVVVTTFSKMIYLTKDGGGKWSTIADQGNTSNEA</sequence>
<evidence type="ECO:0000313" key="1">
    <source>
        <dbReference type="EMBL" id="UVI31153.1"/>
    </source>
</evidence>
<keyword evidence="1" id="KW-0378">Hydrolase</keyword>
<protein>
    <submittedName>
        <fullName evidence="1">Glycosyl hydrolase</fullName>
    </submittedName>
</protein>
<dbReference type="InterPro" id="IPR015943">
    <property type="entry name" value="WD40/YVTN_repeat-like_dom_sf"/>
</dbReference>
<reference evidence="1" key="1">
    <citation type="submission" date="2022-01" db="EMBL/GenBank/DDBJ databases">
        <title>Paenibacillus spongiae sp. nov., isolated from marine sponge.</title>
        <authorList>
            <person name="Li Z."/>
            <person name="Zhang M."/>
        </authorList>
    </citation>
    <scope>NUCLEOTIDE SEQUENCE</scope>
    <source>
        <strain evidence="1">PHS-Z3</strain>
    </source>
</reference>
<dbReference type="GO" id="GO:0016787">
    <property type="term" value="F:hydrolase activity"/>
    <property type="evidence" value="ECO:0007669"/>
    <property type="project" value="UniProtKB-KW"/>
</dbReference>
<proteinExistence type="predicted"/>
<gene>
    <name evidence="1" type="ORF">L1F29_04720</name>
</gene>
<keyword evidence="2" id="KW-1185">Reference proteome</keyword>
<dbReference type="Gene3D" id="2.130.10.10">
    <property type="entry name" value="YVTN repeat-like/Quinoprotein amine dehydrogenase"/>
    <property type="match status" value="1"/>
</dbReference>
<dbReference type="Proteomes" id="UP001057877">
    <property type="component" value="Chromosome"/>
</dbReference>
<dbReference type="NCBIfam" id="NF045728">
    <property type="entry name" value="glycosyl_F510_1955"/>
    <property type="match status" value="1"/>
</dbReference>
<dbReference type="InterPro" id="IPR054817">
    <property type="entry name" value="Glycosyl_F510_1955-like"/>
</dbReference>
<name>A0ABY5SFW0_9BACL</name>
<evidence type="ECO:0000313" key="2">
    <source>
        <dbReference type="Proteomes" id="UP001057877"/>
    </source>
</evidence>
<accession>A0ABY5SFW0</accession>
<dbReference type="SUPFAM" id="SSF110296">
    <property type="entry name" value="Oligoxyloglucan reducing end-specific cellobiohydrolase"/>
    <property type="match status" value="1"/>
</dbReference>
<dbReference type="EMBL" id="CP091430">
    <property type="protein sequence ID" value="UVI31153.1"/>
    <property type="molecule type" value="Genomic_DNA"/>
</dbReference>
<dbReference type="RefSeq" id="WP_258387217.1">
    <property type="nucleotide sequence ID" value="NZ_CP091430.1"/>
</dbReference>
<organism evidence="1 2">
    <name type="scientific">Paenibacillus spongiae</name>
    <dbReference type="NCBI Taxonomy" id="2909671"/>
    <lineage>
        <taxon>Bacteria</taxon>
        <taxon>Bacillati</taxon>
        <taxon>Bacillota</taxon>
        <taxon>Bacilli</taxon>
        <taxon>Bacillales</taxon>
        <taxon>Paenibacillaceae</taxon>
        <taxon>Paenibacillus</taxon>
    </lineage>
</organism>